<feature type="domain" description="Methyltransferase" evidence="1">
    <location>
        <begin position="19"/>
        <end position="131"/>
    </location>
</feature>
<sequence length="177" mass="19742">MKQKFVNPENLLREAGLAPGMKIVDMGCGGGFFTLPAARIVGDQGQVWGVDVLEQALENIVSSARLNHLKNIKTFRCDLDSPGSCQVPELSCDFAMVSKVLPQLKHPNYLVREIYKTLKTGGKVLIVEWKNESTPFGPPQEQRMSQDVAGEHFAKQGFKFLGQVETDKYHYGLVFQK</sequence>
<dbReference type="EMBL" id="PFAJ01000059">
    <property type="protein sequence ID" value="PIR96843.1"/>
    <property type="molecule type" value="Genomic_DNA"/>
</dbReference>
<evidence type="ECO:0000313" key="3">
    <source>
        <dbReference type="Proteomes" id="UP000230557"/>
    </source>
</evidence>
<dbReference type="CDD" id="cd02440">
    <property type="entry name" value="AdoMet_MTases"/>
    <property type="match status" value="1"/>
</dbReference>
<dbReference type="InterPro" id="IPR025714">
    <property type="entry name" value="Methyltranfer_dom"/>
</dbReference>
<dbReference type="Proteomes" id="UP000230557">
    <property type="component" value="Unassembled WGS sequence"/>
</dbReference>
<dbReference type="Pfam" id="PF13847">
    <property type="entry name" value="Methyltransf_31"/>
    <property type="match status" value="1"/>
</dbReference>
<dbReference type="Gene3D" id="3.40.50.150">
    <property type="entry name" value="Vaccinia Virus protein VP39"/>
    <property type="match status" value="1"/>
</dbReference>
<comment type="caution">
    <text evidence="2">The sequence shown here is derived from an EMBL/GenBank/DDBJ whole genome shotgun (WGS) entry which is preliminary data.</text>
</comment>
<evidence type="ECO:0000259" key="1">
    <source>
        <dbReference type="Pfam" id="PF13847"/>
    </source>
</evidence>
<dbReference type="AlphaFoldDB" id="A0A2H0VCP6"/>
<accession>A0A2H0VCP6</accession>
<dbReference type="PANTHER" id="PTHR43861">
    <property type="entry name" value="TRANS-ACONITATE 2-METHYLTRANSFERASE-RELATED"/>
    <property type="match status" value="1"/>
</dbReference>
<name>A0A2H0VCP6_9BACT</name>
<gene>
    <name evidence="2" type="ORF">COT91_04485</name>
</gene>
<organism evidence="2 3">
    <name type="scientific">Candidatus Doudnabacteria bacterium CG10_big_fil_rev_8_21_14_0_10_41_10</name>
    <dbReference type="NCBI Taxonomy" id="1974551"/>
    <lineage>
        <taxon>Bacteria</taxon>
        <taxon>Candidatus Doudnaibacteriota</taxon>
    </lineage>
</organism>
<proteinExistence type="predicted"/>
<reference evidence="3" key="1">
    <citation type="submission" date="2017-09" db="EMBL/GenBank/DDBJ databases">
        <title>Depth-based differentiation of microbial function through sediment-hosted aquifers and enrichment of novel symbionts in the deep terrestrial subsurface.</title>
        <authorList>
            <person name="Probst A.J."/>
            <person name="Ladd B."/>
            <person name="Jarett J.K."/>
            <person name="Geller-Mcgrath D.E."/>
            <person name="Sieber C.M.K."/>
            <person name="Emerson J.B."/>
            <person name="Anantharaman K."/>
            <person name="Thomas B.C."/>
            <person name="Malmstrom R."/>
            <person name="Stieglmeier M."/>
            <person name="Klingl A."/>
            <person name="Woyke T."/>
            <person name="Ryan C.M."/>
            <person name="Banfield J.F."/>
        </authorList>
    </citation>
    <scope>NUCLEOTIDE SEQUENCE [LARGE SCALE GENOMIC DNA]</scope>
</reference>
<protein>
    <recommendedName>
        <fullName evidence="1">Methyltransferase domain-containing protein</fullName>
    </recommendedName>
</protein>
<dbReference type="InterPro" id="IPR029063">
    <property type="entry name" value="SAM-dependent_MTases_sf"/>
</dbReference>
<dbReference type="SUPFAM" id="SSF53335">
    <property type="entry name" value="S-adenosyl-L-methionine-dependent methyltransferases"/>
    <property type="match status" value="1"/>
</dbReference>
<evidence type="ECO:0000313" key="2">
    <source>
        <dbReference type="EMBL" id="PIR96843.1"/>
    </source>
</evidence>